<sequence>MFKFYKLLFFNSMMLGTMIAVSSYSWMSMWIGLEINLLSIIPLMNNNNSISSESSIKYFLSQTMASMVLLFSIICILFTNEIINNTLSSNLFMMMNASFYMKMGAAPLHFWFPEIMEGLSWMNNLLLMTWQKIAPMVLVFYNMKINFMLIIIVMSTIIGSIMGLNQVSLRKIMAYSSINHISWMLASMFNSLYIWLNYFLIYSIISINLIMIFNKFNIFVLKQLINSLNNKNLVKFFFIFNFLSLGGIPPLLGFYPKWITINNLINNNYYTITFLMIIFTLITLFFYLRVTFSVILFNNNEIKWISPNSSIWMISSTNFFSLILMAGLILNFMY</sequence>
<evidence type="ECO:0000256" key="9">
    <source>
        <dbReference type="ARBA" id="ARBA00022792"/>
    </source>
</evidence>
<evidence type="ECO:0000256" key="14">
    <source>
        <dbReference type="ARBA" id="ARBA00023075"/>
    </source>
</evidence>
<feature type="transmembrane region" description="Helical" evidence="18">
    <location>
        <begin position="309"/>
        <end position="333"/>
    </location>
</feature>
<dbReference type="EC" id="7.1.1.2" evidence="4 18"/>
<evidence type="ECO:0000259" key="19">
    <source>
        <dbReference type="Pfam" id="PF00361"/>
    </source>
</evidence>
<reference evidence="20" key="1">
    <citation type="journal article" date="2018" name="J. ISSAAS">
        <title>The contribution of mitochondrial metagenomics to large-scale data mining and phylogenetic analysis of Coleoptera.</title>
        <authorList>
            <person name="Miller K."/>
            <person name="Linard B."/>
            <person name="Motyka M."/>
            <person name="Bocek M."/>
            <person name="Vogler A.P."/>
        </authorList>
    </citation>
    <scope>NUCLEOTIDE SEQUENCE</scope>
</reference>
<geneLocation type="mitochondrion" evidence="20"/>
<evidence type="ECO:0000256" key="10">
    <source>
        <dbReference type="ARBA" id="ARBA00022967"/>
    </source>
</evidence>
<comment type="function">
    <text evidence="1">Core subunit of the mitochondrial membrane respiratory chain NADH dehydrogenase (Complex I) that is believed to belong to the minimal assembly required for catalysis. Complex I functions in the transfer of electrons from NADH to the respiratory chain. The immediate electron acceptor for the enzyme is believed to be ubiquinone.</text>
</comment>
<dbReference type="PRINTS" id="PR01436">
    <property type="entry name" value="NADHDHGNASE2"/>
</dbReference>
<dbReference type="PANTHER" id="PTHR46552">
    <property type="entry name" value="NADH-UBIQUINONE OXIDOREDUCTASE CHAIN 2"/>
    <property type="match status" value="1"/>
</dbReference>
<evidence type="ECO:0000256" key="6">
    <source>
        <dbReference type="ARBA" id="ARBA00022448"/>
    </source>
</evidence>
<feature type="transmembrane region" description="Helical" evidence="18">
    <location>
        <begin position="58"/>
        <end position="79"/>
    </location>
</feature>
<keyword evidence="10 18" id="KW-1278">Translocase</keyword>
<dbReference type="AlphaFoldDB" id="A0A346RGC3"/>
<gene>
    <name evidence="20" type="primary">nad2</name>
</gene>
<evidence type="ECO:0000256" key="7">
    <source>
        <dbReference type="ARBA" id="ARBA00022660"/>
    </source>
</evidence>
<keyword evidence="6" id="KW-0813">Transport</keyword>
<evidence type="ECO:0000313" key="20">
    <source>
        <dbReference type="EMBL" id="AXS65120.1"/>
    </source>
</evidence>
<comment type="similarity">
    <text evidence="3 18">Belongs to the complex I subunit 2 family.</text>
</comment>
<keyword evidence="9 18" id="KW-0999">Mitochondrion inner membrane</keyword>
<dbReference type="Pfam" id="PF00361">
    <property type="entry name" value="Proton_antipo_M"/>
    <property type="match status" value="1"/>
</dbReference>
<dbReference type="InterPro" id="IPR003917">
    <property type="entry name" value="NADH_UbQ_OxRdtase_chain2"/>
</dbReference>
<feature type="transmembrane region" description="Helical" evidence="18">
    <location>
        <begin position="199"/>
        <end position="221"/>
    </location>
</feature>
<keyword evidence="14 18" id="KW-0830">Ubiquinone</keyword>
<protein>
    <recommendedName>
        <fullName evidence="5 18">NADH-ubiquinone oxidoreductase chain 2</fullName>
        <ecNumber evidence="4 18">7.1.1.2</ecNumber>
    </recommendedName>
</protein>
<dbReference type="InterPro" id="IPR050175">
    <property type="entry name" value="Complex_I_Subunit_2"/>
</dbReference>
<feature type="transmembrane region" description="Helical" evidence="18">
    <location>
        <begin position="145"/>
        <end position="165"/>
    </location>
</feature>
<keyword evidence="7 18" id="KW-0679">Respiratory chain</keyword>
<dbReference type="GO" id="GO:0006120">
    <property type="term" value="P:mitochondrial electron transport, NADH to ubiquinone"/>
    <property type="evidence" value="ECO:0007669"/>
    <property type="project" value="InterPro"/>
</dbReference>
<feature type="transmembrane region" description="Helical" evidence="18">
    <location>
        <begin position="233"/>
        <end position="252"/>
    </location>
</feature>
<organism evidence="20">
    <name type="scientific">Monotomidae sp. KM-2017</name>
    <dbReference type="NCBI Taxonomy" id="2219443"/>
    <lineage>
        <taxon>Eukaryota</taxon>
        <taxon>Metazoa</taxon>
        <taxon>Ecdysozoa</taxon>
        <taxon>Arthropoda</taxon>
        <taxon>Hexapoda</taxon>
        <taxon>Insecta</taxon>
        <taxon>Pterygota</taxon>
        <taxon>Neoptera</taxon>
        <taxon>Endopterygota</taxon>
        <taxon>Coleoptera</taxon>
        <taxon>Polyphaga</taxon>
        <taxon>Cucujiformia</taxon>
        <taxon>Monotomidae</taxon>
    </lineage>
</organism>
<comment type="subcellular location">
    <subcellularLocation>
        <location evidence="2 18">Mitochondrion inner membrane</location>
        <topology evidence="2 18">Multi-pass membrane protein</topology>
    </subcellularLocation>
</comment>
<keyword evidence="16 18" id="KW-0472">Membrane</keyword>
<keyword evidence="11 18" id="KW-0249">Electron transport</keyword>
<dbReference type="InterPro" id="IPR001750">
    <property type="entry name" value="ND/Mrp_TM"/>
</dbReference>
<name>A0A346RGC3_9CUCU</name>
<evidence type="ECO:0000256" key="2">
    <source>
        <dbReference type="ARBA" id="ARBA00004448"/>
    </source>
</evidence>
<evidence type="ECO:0000256" key="12">
    <source>
        <dbReference type="ARBA" id="ARBA00022989"/>
    </source>
</evidence>
<evidence type="ECO:0000256" key="13">
    <source>
        <dbReference type="ARBA" id="ARBA00023027"/>
    </source>
</evidence>
<proteinExistence type="inferred from homology"/>
<evidence type="ECO:0000256" key="1">
    <source>
        <dbReference type="ARBA" id="ARBA00003257"/>
    </source>
</evidence>
<keyword evidence="13 18" id="KW-0520">NAD</keyword>
<keyword evidence="12 18" id="KW-1133">Transmembrane helix</keyword>
<keyword evidence="15 18" id="KW-0496">Mitochondrion</keyword>
<dbReference type="GO" id="GO:0005743">
    <property type="term" value="C:mitochondrial inner membrane"/>
    <property type="evidence" value="ECO:0007669"/>
    <property type="project" value="UniProtKB-SubCell"/>
</dbReference>
<evidence type="ECO:0000256" key="11">
    <source>
        <dbReference type="ARBA" id="ARBA00022982"/>
    </source>
</evidence>
<evidence type="ECO:0000256" key="5">
    <source>
        <dbReference type="ARBA" id="ARBA00021008"/>
    </source>
</evidence>
<evidence type="ECO:0000256" key="16">
    <source>
        <dbReference type="ARBA" id="ARBA00023136"/>
    </source>
</evidence>
<evidence type="ECO:0000256" key="8">
    <source>
        <dbReference type="ARBA" id="ARBA00022692"/>
    </source>
</evidence>
<evidence type="ECO:0000256" key="18">
    <source>
        <dbReference type="RuleBase" id="RU003403"/>
    </source>
</evidence>
<keyword evidence="8 18" id="KW-0812">Transmembrane</keyword>
<accession>A0A346RGC3</accession>
<feature type="domain" description="NADH:quinone oxidoreductase/Mrp antiporter transmembrane" evidence="19">
    <location>
        <begin position="23"/>
        <end position="283"/>
    </location>
</feature>
<evidence type="ECO:0000256" key="15">
    <source>
        <dbReference type="ARBA" id="ARBA00023128"/>
    </source>
</evidence>
<evidence type="ECO:0000256" key="4">
    <source>
        <dbReference type="ARBA" id="ARBA00012944"/>
    </source>
</evidence>
<feature type="transmembrane region" description="Helical" evidence="18">
    <location>
        <begin position="7"/>
        <end position="27"/>
    </location>
</feature>
<feature type="transmembrane region" description="Helical" evidence="18">
    <location>
        <begin position="272"/>
        <end position="297"/>
    </location>
</feature>
<evidence type="ECO:0000256" key="17">
    <source>
        <dbReference type="ARBA" id="ARBA00049551"/>
    </source>
</evidence>
<dbReference type="GO" id="GO:0008137">
    <property type="term" value="F:NADH dehydrogenase (ubiquinone) activity"/>
    <property type="evidence" value="ECO:0007669"/>
    <property type="project" value="UniProtKB-EC"/>
</dbReference>
<comment type="catalytic activity">
    <reaction evidence="17 18">
        <text>a ubiquinone + NADH + 5 H(+)(in) = a ubiquinol + NAD(+) + 4 H(+)(out)</text>
        <dbReference type="Rhea" id="RHEA:29091"/>
        <dbReference type="Rhea" id="RHEA-COMP:9565"/>
        <dbReference type="Rhea" id="RHEA-COMP:9566"/>
        <dbReference type="ChEBI" id="CHEBI:15378"/>
        <dbReference type="ChEBI" id="CHEBI:16389"/>
        <dbReference type="ChEBI" id="CHEBI:17976"/>
        <dbReference type="ChEBI" id="CHEBI:57540"/>
        <dbReference type="ChEBI" id="CHEBI:57945"/>
        <dbReference type="EC" id="7.1.1.2"/>
    </reaction>
</comment>
<dbReference type="PANTHER" id="PTHR46552:SF1">
    <property type="entry name" value="NADH-UBIQUINONE OXIDOREDUCTASE CHAIN 2"/>
    <property type="match status" value="1"/>
</dbReference>
<comment type="function">
    <text evidence="18">Core subunit of the mitochondrial membrane respiratory chain NADH dehydrogenase (Complex I) which catalyzes electron transfer from NADH through the respiratory chain, using ubiquinone as an electron acceptor. Essential for the catalytic activity and assembly of complex I.</text>
</comment>
<dbReference type="EMBL" id="MG193361">
    <property type="protein sequence ID" value="AXS65120.1"/>
    <property type="molecule type" value="Genomic_DNA"/>
</dbReference>
<evidence type="ECO:0000256" key="3">
    <source>
        <dbReference type="ARBA" id="ARBA00007012"/>
    </source>
</evidence>